<dbReference type="GO" id="GO:0005829">
    <property type="term" value="C:cytosol"/>
    <property type="evidence" value="ECO:0007669"/>
    <property type="project" value="TreeGrafter"/>
</dbReference>
<dbReference type="GO" id="GO:0046872">
    <property type="term" value="F:metal ion binding"/>
    <property type="evidence" value="ECO:0007669"/>
    <property type="project" value="UniProtKB-KW"/>
</dbReference>
<keyword evidence="8" id="KW-1185">Reference proteome</keyword>
<dbReference type="PANTHER" id="PTHR42904">
    <property type="entry name" value="NUDIX HYDROLASE, NUDC SUBFAMILY"/>
    <property type="match status" value="1"/>
</dbReference>
<name>A0A078AAR4_STYLE</name>
<evidence type="ECO:0000313" key="7">
    <source>
        <dbReference type="EMBL" id="CDW78687.1"/>
    </source>
</evidence>
<comment type="similarity">
    <text evidence="5">Belongs to the Nudix hydrolase family.</text>
</comment>
<sequence length="338" mass="39342">MESIKNLQNFELIDRDYVVVTAQNHLLEPIKCGCCLMDYVQGDYQKNLENFDNCMMIYNKKMNHIHIQCGSKFNYSGVNLDYKTQFFKNGDTKLYELRLEHSDTCPNRIYRRICQDQEMPIISTDKNIKLAVCMALFDSERNLLLTRRNSNLRVFPHAWVMPGGHIDLGESLEEGVVRELKEETGIQIDSMTMKNGSMVFFHNTQELQIEPFYAFESVSSFSIDHKNPPKGGHLIVFFRVQLNQKHSEIKLKLQTEEVDGAVWVDKSHIQRFLNKQDGDFQIKGIVPLDSNGRNQSKMFNLSQLFPNYPNQDREGISKAHNMAIKYMLQKQLQQISKL</sequence>
<dbReference type="InParanoid" id="A0A078AAR4"/>
<dbReference type="Pfam" id="PF00293">
    <property type="entry name" value="NUDIX"/>
    <property type="match status" value="1"/>
</dbReference>
<evidence type="ECO:0000256" key="4">
    <source>
        <dbReference type="ARBA" id="ARBA00022842"/>
    </source>
</evidence>
<dbReference type="GO" id="GO:0006742">
    <property type="term" value="P:NADP+ catabolic process"/>
    <property type="evidence" value="ECO:0007669"/>
    <property type="project" value="TreeGrafter"/>
</dbReference>
<evidence type="ECO:0000313" key="8">
    <source>
        <dbReference type="Proteomes" id="UP000039865"/>
    </source>
</evidence>
<proteinExistence type="inferred from homology"/>
<dbReference type="InterPro" id="IPR000086">
    <property type="entry name" value="NUDIX_hydrolase_dom"/>
</dbReference>
<keyword evidence="2" id="KW-0479">Metal-binding</keyword>
<dbReference type="InterPro" id="IPR020084">
    <property type="entry name" value="NUDIX_hydrolase_CS"/>
</dbReference>
<dbReference type="AlphaFoldDB" id="A0A078AAR4"/>
<gene>
    <name evidence="7" type="primary">Contig2494.g2681</name>
    <name evidence="7" type="ORF">STYLEM_7669</name>
</gene>
<dbReference type="GO" id="GO:0035529">
    <property type="term" value="F:NADH pyrophosphatase activity"/>
    <property type="evidence" value="ECO:0007669"/>
    <property type="project" value="TreeGrafter"/>
</dbReference>
<dbReference type="PROSITE" id="PS51462">
    <property type="entry name" value="NUDIX"/>
    <property type="match status" value="1"/>
</dbReference>
<dbReference type="InterPro" id="IPR020476">
    <property type="entry name" value="Nudix_hydrolase"/>
</dbReference>
<evidence type="ECO:0000256" key="2">
    <source>
        <dbReference type="ARBA" id="ARBA00022723"/>
    </source>
</evidence>
<evidence type="ECO:0000256" key="1">
    <source>
        <dbReference type="ARBA" id="ARBA00001946"/>
    </source>
</evidence>
<reference evidence="7 8" key="1">
    <citation type="submission" date="2014-06" db="EMBL/GenBank/DDBJ databases">
        <authorList>
            <person name="Swart Estienne"/>
        </authorList>
    </citation>
    <scope>NUCLEOTIDE SEQUENCE [LARGE SCALE GENOMIC DNA]</scope>
    <source>
        <strain evidence="7 8">130c</strain>
    </source>
</reference>
<comment type="cofactor">
    <cofactor evidence="1">
        <name>Mg(2+)</name>
        <dbReference type="ChEBI" id="CHEBI:18420"/>
    </cofactor>
</comment>
<dbReference type="GO" id="GO:0019677">
    <property type="term" value="P:NAD+ catabolic process"/>
    <property type="evidence" value="ECO:0007669"/>
    <property type="project" value="TreeGrafter"/>
</dbReference>
<keyword evidence="3 5" id="KW-0378">Hydrolase</keyword>
<dbReference type="GO" id="GO:0005777">
    <property type="term" value="C:peroxisome"/>
    <property type="evidence" value="ECO:0007669"/>
    <property type="project" value="TreeGrafter"/>
</dbReference>
<dbReference type="PRINTS" id="PR00502">
    <property type="entry name" value="NUDIXFAMILY"/>
</dbReference>
<dbReference type="PANTHER" id="PTHR42904:SF1">
    <property type="entry name" value="NUCLEOSIDE DIPHOSPHATE-LINKED MOIETY X MOTIF 17"/>
    <property type="match status" value="1"/>
</dbReference>
<dbReference type="SUPFAM" id="SSF55811">
    <property type="entry name" value="Nudix"/>
    <property type="match status" value="1"/>
</dbReference>
<organism evidence="7 8">
    <name type="scientific">Stylonychia lemnae</name>
    <name type="common">Ciliate</name>
    <dbReference type="NCBI Taxonomy" id="5949"/>
    <lineage>
        <taxon>Eukaryota</taxon>
        <taxon>Sar</taxon>
        <taxon>Alveolata</taxon>
        <taxon>Ciliophora</taxon>
        <taxon>Intramacronucleata</taxon>
        <taxon>Spirotrichea</taxon>
        <taxon>Stichotrichia</taxon>
        <taxon>Sporadotrichida</taxon>
        <taxon>Oxytrichidae</taxon>
        <taxon>Stylonychinae</taxon>
        <taxon>Stylonychia</taxon>
    </lineage>
</organism>
<dbReference type="Gene3D" id="3.90.79.10">
    <property type="entry name" value="Nucleoside Triphosphate Pyrophosphohydrolase"/>
    <property type="match status" value="1"/>
</dbReference>
<evidence type="ECO:0000259" key="6">
    <source>
        <dbReference type="PROSITE" id="PS51462"/>
    </source>
</evidence>
<dbReference type="Proteomes" id="UP000039865">
    <property type="component" value="Unassembled WGS sequence"/>
</dbReference>
<dbReference type="InterPro" id="IPR015797">
    <property type="entry name" value="NUDIX_hydrolase-like_dom_sf"/>
</dbReference>
<dbReference type="PROSITE" id="PS00893">
    <property type="entry name" value="NUDIX_BOX"/>
    <property type="match status" value="1"/>
</dbReference>
<dbReference type="EMBL" id="CCKQ01007330">
    <property type="protein sequence ID" value="CDW78687.1"/>
    <property type="molecule type" value="Genomic_DNA"/>
</dbReference>
<evidence type="ECO:0000256" key="3">
    <source>
        <dbReference type="ARBA" id="ARBA00022801"/>
    </source>
</evidence>
<protein>
    <submittedName>
        <fullName evidence="7">Nudix hydrolase family protein</fullName>
    </submittedName>
</protein>
<evidence type="ECO:0000256" key="5">
    <source>
        <dbReference type="RuleBase" id="RU003476"/>
    </source>
</evidence>
<dbReference type="InterPro" id="IPR050241">
    <property type="entry name" value="NAD-cap_RNA_hydrolase_NudC"/>
</dbReference>
<keyword evidence="4" id="KW-0460">Magnesium</keyword>
<feature type="domain" description="Nudix hydrolase" evidence="6">
    <location>
        <begin position="127"/>
        <end position="286"/>
    </location>
</feature>
<accession>A0A078AAR4</accession>
<dbReference type="OrthoDB" id="447842at2759"/>